<evidence type="ECO:0000313" key="5">
    <source>
        <dbReference type="Proteomes" id="UP000077202"/>
    </source>
</evidence>
<evidence type="ECO:0000259" key="2">
    <source>
        <dbReference type="SMART" id="SM00478"/>
    </source>
</evidence>
<dbReference type="Proteomes" id="UP001162541">
    <property type="component" value="Chromosome 7"/>
</dbReference>
<dbReference type="Pfam" id="PF00730">
    <property type="entry name" value="HhH-GPD"/>
    <property type="match status" value="1"/>
</dbReference>
<sequence length="572" mass="64203">MLALLLTPSVIGRVGRILQPRSFHARGQVANLIHSGPLGVEQKSSNEDVFVPCCFRPTIRVRKVRLVHRFHPVEKMVKSRALQAEVKRESGMKSDLQLESTSALLQPRKPRGNKVKPEPVILFVKREPEGQSPHVETRPQTRSFRNRVKTEPAEFSVKQEAQVVQESETRPSRRKTSVKVERKSEAEELAHLVKNEFTGREKLRRRKLDQVTERGCSESNSKKSKKAVDLDASVTDVATALVLVDATNVTPASEASLVSLNLSLPYRGPYPSHTSPHPEECEAVRDLLANLHGELPEYERHRISCPTIETSCLQIQEAAGSDSRPSVGAAEAPAPNAADLVAVERTPEEAVVVPTGHPRERRTVIDSLVGTLLSQNTTDNNSRKAFASLKRKFPSWHEVLEADPKDVQESIRCGGLAEIKAGRILNILKTLFEERGKLCMEYLRTMSNEEIKNELSRFKGVGPKTVACVLMFHLQRNEFPVDTHVFRISKALGWVPASADREKTYLHLNERIPDHLKFDLHCLFVTHGKKCPHCAKRQTKKPKDVECPLANWRSKVSKLRFRSSPLLTNGSE</sequence>
<dbReference type="CDD" id="cd00056">
    <property type="entry name" value="ENDO3c"/>
    <property type="match status" value="1"/>
</dbReference>
<feature type="domain" description="HhH-GPD" evidence="2">
    <location>
        <begin position="373"/>
        <end position="530"/>
    </location>
</feature>
<dbReference type="PANTHER" id="PTHR47203:SF1">
    <property type="entry name" value="HYPOTHETICAL BASE EXCISION DNA REPAIR PROTEIN (EUROFUNG)"/>
    <property type="match status" value="1"/>
</dbReference>
<feature type="region of interest" description="Disordered" evidence="1">
    <location>
        <begin position="127"/>
        <end position="179"/>
    </location>
</feature>
<evidence type="ECO:0000313" key="4">
    <source>
        <dbReference type="EMBL" id="OAE34169.1"/>
    </source>
</evidence>
<dbReference type="AlphaFoldDB" id="A0A176WM88"/>
<organism evidence="4 5">
    <name type="scientific">Marchantia polymorpha subsp. ruderalis</name>
    <dbReference type="NCBI Taxonomy" id="1480154"/>
    <lineage>
        <taxon>Eukaryota</taxon>
        <taxon>Viridiplantae</taxon>
        <taxon>Streptophyta</taxon>
        <taxon>Embryophyta</taxon>
        <taxon>Marchantiophyta</taxon>
        <taxon>Marchantiopsida</taxon>
        <taxon>Marchantiidae</taxon>
        <taxon>Marchantiales</taxon>
        <taxon>Marchantiaceae</taxon>
        <taxon>Marchantia</taxon>
    </lineage>
</organism>
<gene>
    <name evidence="4" type="ORF">AXG93_1593s1280</name>
    <name evidence="3" type="ORF">Mp_7g03420</name>
</gene>
<dbReference type="EMBL" id="AP019872">
    <property type="protein sequence ID" value="BBN16099.1"/>
    <property type="molecule type" value="Genomic_DNA"/>
</dbReference>
<dbReference type="Proteomes" id="UP000077202">
    <property type="component" value="Unassembled WGS sequence"/>
</dbReference>
<dbReference type="GO" id="GO:0016787">
    <property type="term" value="F:hydrolase activity"/>
    <property type="evidence" value="ECO:0007669"/>
    <property type="project" value="UniProtKB-ARBA"/>
</dbReference>
<accession>A0A176WM88</accession>
<reference evidence="6" key="3">
    <citation type="journal article" date="2020" name="Curr. Biol.">
        <title>Chromatin organization in early land plants reveals an ancestral association between H3K27me3, transposons, and constitutive heterochromatin.</title>
        <authorList>
            <person name="Montgomery S.A."/>
            <person name="Tanizawa Y."/>
            <person name="Galik B."/>
            <person name="Wang N."/>
            <person name="Ito T."/>
            <person name="Mochizuki T."/>
            <person name="Akimcheva S."/>
            <person name="Bowman J.L."/>
            <person name="Cognat V."/>
            <person name="Marechal-Drouard L."/>
            <person name="Ekker H."/>
            <person name="Hong S.F."/>
            <person name="Kohchi T."/>
            <person name="Lin S.S."/>
            <person name="Liu L.D."/>
            <person name="Nakamura Y."/>
            <person name="Valeeva L.R."/>
            <person name="Shakirov E.V."/>
            <person name="Shippen D.E."/>
            <person name="Wei W.L."/>
            <person name="Yagura M."/>
            <person name="Yamaoka S."/>
            <person name="Yamato K.T."/>
            <person name="Liu C."/>
            <person name="Berger F."/>
        </authorList>
    </citation>
    <scope>NUCLEOTIDE SEQUENCE [LARGE SCALE GENOMIC DNA]</scope>
    <source>
        <strain evidence="6">Tak-1</strain>
    </source>
</reference>
<dbReference type="Gene3D" id="1.10.1670.10">
    <property type="entry name" value="Helix-hairpin-Helix base-excision DNA repair enzymes (C-terminal)"/>
    <property type="match status" value="1"/>
</dbReference>
<dbReference type="InterPro" id="IPR003265">
    <property type="entry name" value="HhH-GPD_domain"/>
</dbReference>
<dbReference type="GO" id="GO:0006284">
    <property type="term" value="P:base-excision repair"/>
    <property type="evidence" value="ECO:0007669"/>
    <property type="project" value="InterPro"/>
</dbReference>
<keyword evidence="5" id="KW-1185">Reference proteome</keyword>
<evidence type="ECO:0000256" key="1">
    <source>
        <dbReference type="SAM" id="MobiDB-lite"/>
    </source>
</evidence>
<proteinExistence type="predicted"/>
<dbReference type="Gene3D" id="1.10.340.30">
    <property type="entry name" value="Hypothetical protein, domain 2"/>
    <property type="match status" value="1"/>
</dbReference>
<feature type="compositionally biased region" description="Basic and acidic residues" evidence="1">
    <location>
        <begin position="127"/>
        <end position="139"/>
    </location>
</feature>
<dbReference type="InterPro" id="IPR011257">
    <property type="entry name" value="DNA_glycosylase"/>
</dbReference>
<evidence type="ECO:0000313" key="6">
    <source>
        <dbReference type="Proteomes" id="UP001162541"/>
    </source>
</evidence>
<reference evidence="3" key="2">
    <citation type="journal article" date="2019" name="Curr. Biol.">
        <title>Chromatin organization in early land plants reveals an ancestral association between H3K27me3, transposons, and constitutive heterochromatin.</title>
        <authorList>
            <person name="Montgomery S.A."/>
            <person name="Tanizawa Y."/>
            <person name="Galik B."/>
            <person name="Wang N."/>
            <person name="Ito T."/>
            <person name="Mochizuki T."/>
            <person name="Akimcheva S."/>
            <person name="Bowman J."/>
            <person name="Cognat V."/>
            <person name="Drouard L."/>
            <person name="Ekker H."/>
            <person name="Houng S."/>
            <person name="Kohchi T."/>
            <person name="Lin S."/>
            <person name="Liu L.D."/>
            <person name="Nakamura Y."/>
            <person name="Valeeva L.R."/>
            <person name="Shakirov E.V."/>
            <person name="Shippen D.E."/>
            <person name="Wei W."/>
            <person name="Yagura M."/>
            <person name="Yamaoka S."/>
            <person name="Yamato K.T."/>
            <person name="Liu C."/>
            <person name="Berger F."/>
        </authorList>
    </citation>
    <scope>NUCLEOTIDE SEQUENCE [LARGE SCALE GENOMIC DNA]</scope>
    <source>
        <strain evidence="3">Tak-1</strain>
    </source>
</reference>
<name>A0A176WM88_MARPO</name>
<feature type="region of interest" description="Disordered" evidence="1">
    <location>
        <begin position="86"/>
        <end position="112"/>
    </location>
</feature>
<dbReference type="SUPFAM" id="SSF48150">
    <property type="entry name" value="DNA-glycosylase"/>
    <property type="match status" value="1"/>
</dbReference>
<protein>
    <recommendedName>
        <fullName evidence="2">HhH-GPD domain-containing protein</fullName>
    </recommendedName>
</protein>
<reference evidence="4 5" key="1">
    <citation type="submission" date="2016-03" db="EMBL/GenBank/DDBJ databases">
        <title>Mechanisms controlling the formation of the plant cell surface in tip-growing cells are functionally conserved among land plants.</title>
        <authorList>
            <person name="Honkanen S."/>
            <person name="Jones V.A."/>
            <person name="Morieri G."/>
            <person name="Champion C."/>
            <person name="Hetherington A.J."/>
            <person name="Kelly S."/>
            <person name="Saint-Marcoux D."/>
            <person name="Proust H."/>
            <person name="Prescott H."/>
            <person name="Dolan L."/>
        </authorList>
    </citation>
    <scope>NUCLEOTIDE SEQUENCE [LARGE SCALE GENOMIC DNA]</scope>
    <source>
        <strain evidence="5">cv. Tak-1 and cv. Tak-2</strain>
        <tissue evidence="4">Whole gametophyte</tissue>
    </source>
</reference>
<evidence type="ECO:0000313" key="3">
    <source>
        <dbReference type="EMBL" id="BBN16099.1"/>
    </source>
</evidence>
<dbReference type="EMBL" id="LVLJ01000445">
    <property type="protein sequence ID" value="OAE34169.1"/>
    <property type="molecule type" value="Genomic_DNA"/>
</dbReference>
<dbReference type="PANTHER" id="PTHR47203">
    <property type="match status" value="1"/>
</dbReference>
<dbReference type="GO" id="GO:0140097">
    <property type="term" value="F:catalytic activity, acting on DNA"/>
    <property type="evidence" value="ECO:0007669"/>
    <property type="project" value="UniProtKB-ARBA"/>
</dbReference>
<dbReference type="InterPro" id="IPR023170">
    <property type="entry name" value="HhH_base_excis_C"/>
</dbReference>
<dbReference type="SMART" id="SM00478">
    <property type="entry name" value="ENDO3c"/>
    <property type="match status" value="1"/>
</dbReference>